<dbReference type="AlphaFoldDB" id="A0A2S9YCI9"/>
<dbReference type="Proteomes" id="UP000237968">
    <property type="component" value="Unassembled WGS sequence"/>
</dbReference>
<accession>A0A2S9YCI9</accession>
<comment type="caution">
    <text evidence="1">The sequence shown here is derived from an EMBL/GenBank/DDBJ whole genome shotgun (WGS) entry which is preliminary data.</text>
</comment>
<proteinExistence type="predicted"/>
<evidence type="ECO:0000313" key="1">
    <source>
        <dbReference type="EMBL" id="PRQ02819.1"/>
    </source>
</evidence>
<gene>
    <name evidence="1" type="ORF">ENSA5_20840</name>
</gene>
<organism evidence="1 2">
    <name type="scientific">Enhygromyxa salina</name>
    <dbReference type="NCBI Taxonomy" id="215803"/>
    <lineage>
        <taxon>Bacteria</taxon>
        <taxon>Pseudomonadati</taxon>
        <taxon>Myxococcota</taxon>
        <taxon>Polyangia</taxon>
        <taxon>Nannocystales</taxon>
        <taxon>Nannocystaceae</taxon>
        <taxon>Enhygromyxa</taxon>
    </lineage>
</organism>
<reference evidence="1 2" key="1">
    <citation type="submission" date="2018-03" db="EMBL/GenBank/DDBJ databases">
        <title>Draft Genome Sequences of the Obligatory Marine Myxobacteria Enhygromyxa salina SWB005.</title>
        <authorList>
            <person name="Poehlein A."/>
            <person name="Moghaddam J.A."/>
            <person name="Harms H."/>
            <person name="Alanjari M."/>
            <person name="Koenig G.M."/>
            <person name="Daniel R."/>
            <person name="Schaeberle T.F."/>
        </authorList>
    </citation>
    <scope>NUCLEOTIDE SEQUENCE [LARGE SCALE GENOMIC DNA]</scope>
    <source>
        <strain evidence="1 2">SWB005</strain>
    </source>
</reference>
<protein>
    <submittedName>
        <fullName evidence="1">Uncharacterized protein</fullName>
    </submittedName>
</protein>
<dbReference type="EMBL" id="PVNK01000111">
    <property type="protein sequence ID" value="PRQ02819.1"/>
    <property type="molecule type" value="Genomic_DNA"/>
</dbReference>
<name>A0A2S9YCI9_9BACT</name>
<sequence length="147" mass="17017">MSQSCYNCDADATWDSSLRAKGTTMNDQTNADPKTHGLDAAFDELEKVLGPEGWRVYRKRDKVKARWRWYKVTLKYQPNHPVAPWRARMRDGLPVMEKRDTDPLEALRPIIAHAIESARFCEGRLGLLRNPSKSYLGHRLLRAVRPR</sequence>
<evidence type="ECO:0000313" key="2">
    <source>
        <dbReference type="Proteomes" id="UP000237968"/>
    </source>
</evidence>
<keyword evidence="2" id="KW-1185">Reference proteome</keyword>